<proteinExistence type="inferred from homology"/>
<reference evidence="12 13" key="1">
    <citation type="submission" date="2023-11" db="EMBL/GenBank/DDBJ databases">
        <title>Halocaridina rubra genome assembly.</title>
        <authorList>
            <person name="Smith C."/>
        </authorList>
    </citation>
    <scope>NUCLEOTIDE SEQUENCE [LARGE SCALE GENOMIC DNA]</scope>
    <source>
        <strain evidence="12">EP-1</strain>
        <tissue evidence="12">Whole</tissue>
    </source>
</reference>
<keyword evidence="9" id="KW-0325">Glycoprotein</keyword>
<accession>A0AAN8ZZ46</accession>
<dbReference type="GO" id="GO:0000774">
    <property type="term" value="F:adenyl-nucleotide exchange factor activity"/>
    <property type="evidence" value="ECO:0007669"/>
    <property type="project" value="TreeGrafter"/>
</dbReference>
<dbReference type="AlphaFoldDB" id="A0AAN8ZZ46"/>
<comment type="subcellular location">
    <subcellularLocation>
        <location evidence="1">Endoplasmic reticulum lumen</location>
    </subcellularLocation>
</comment>
<dbReference type="InterPro" id="IPR050693">
    <property type="entry name" value="Hsp70_NEF-Inhibitors"/>
</dbReference>
<evidence type="ECO:0000256" key="11">
    <source>
        <dbReference type="SAM" id="SignalP"/>
    </source>
</evidence>
<dbReference type="InterPro" id="IPR016024">
    <property type="entry name" value="ARM-type_fold"/>
</dbReference>
<dbReference type="Gene3D" id="1.25.10.10">
    <property type="entry name" value="Leucine-rich Repeat Variant"/>
    <property type="match status" value="1"/>
</dbReference>
<evidence type="ECO:0000256" key="9">
    <source>
        <dbReference type="ARBA" id="ARBA00023180"/>
    </source>
</evidence>
<evidence type="ECO:0000256" key="4">
    <source>
        <dbReference type="ARBA" id="ARBA00022448"/>
    </source>
</evidence>
<dbReference type="InterPro" id="IPR011989">
    <property type="entry name" value="ARM-like"/>
</dbReference>
<dbReference type="Proteomes" id="UP001381693">
    <property type="component" value="Unassembled WGS sequence"/>
</dbReference>
<name>A0AAN8ZZ46_HALRR</name>
<keyword evidence="13" id="KW-1185">Reference proteome</keyword>
<keyword evidence="8" id="KW-0811">Translocation</keyword>
<evidence type="ECO:0000256" key="1">
    <source>
        <dbReference type="ARBA" id="ARBA00004319"/>
    </source>
</evidence>
<keyword evidence="7" id="KW-0653">Protein transport</keyword>
<sequence>MVLMMKPLLKCILFIVVLSALKILTEAEEPHDNQLVLVENEEDEDEVYVEEDIKEIKPLDINKVFIPSEEWQIVQPDHIILPGLHVRMNLQTGLKEAKLMDGDDGIKYFKSVERLKNTGHTGIGKVVVPSPESAAKDTSTESPEDRERAARMREHVMEALKNIKSEDGKTPEELSVESANAKNKFRSYEELKRDFDEMNLTVETDSEILIRLIQHYKSAGSDEERITLLEDLEYLVHQFDNAISFVDLGGLEYIVKPALNSSSTDIKQEALHLLGSAVQSNPKVQIATLEAGLLQSLIKSVAYDSQVDVSRKAIYALSCLVRGFPYGQQLLMQHGGLEVLRRVFDRQDWQSLPLQLKVVSLLHDLLVERAEAEGERLQQLRRLNIDEHLAVGGWCPAVSSLLTAASFDRRDRRYDMGAALRNELPLRPDHDTVDKVVSAMGSMVEVCRQQFYEALPLLRHLANTYDDLAYKEQFQDSSDGGHALFRDLAETIQSLVKNISVKKEL</sequence>
<keyword evidence="5 11" id="KW-0732">Signal</keyword>
<feature type="chain" id="PRO_5042981277" description="Nucleotide exchange factor SIL1" evidence="11">
    <location>
        <begin position="28"/>
        <end position="505"/>
    </location>
</feature>
<dbReference type="EMBL" id="JAXCGZ010011805">
    <property type="protein sequence ID" value="KAK7074106.1"/>
    <property type="molecule type" value="Genomic_DNA"/>
</dbReference>
<gene>
    <name evidence="12" type="primary">SIL1</name>
    <name evidence="12" type="ORF">SK128_025815</name>
</gene>
<organism evidence="12 13">
    <name type="scientific">Halocaridina rubra</name>
    <name type="common">Hawaiian red shrimp</name>
    <dbReference type="NCBI Taxonomy" id="373956"/>
    <lineage>
        <taxon>Eukaryota</taxon>
        <taxon>Metazoa</taxon>
        <taxon>Ecdysozoa</taxon>
        <taxon>Arthropoda</taxon>
        <taxon>Crustacea</taxon>
        <taxon>Multicrustacea</taxon>
        <taxon>Malacostraca</taxon>
        <taxon>Eumalacostraca</taxon>
        <taxon>Eucarida</taxon>
        <taxon>Decapoda</taxon>
        <taxon>Pleocyemata</taxon>
        <taxon>Caridea</taxon>
        <taxon>Atyoidea</taxon>
        <taxon>Atyidae</taxon>
        <taxon>Halocaridina</taxon>
    </lineage>
</organism>
<evidence type="ECO:0000256" key="10">
    <source>
        <dbReference type="SAM" id="MobiDB-lite"/>
    </source>
</evidence>
<dbReference type="PANTHER" id="PTHR19316">
    <property type="entry name" value="PROTEIN FOLDING REGULATOR"/>
    <property type="match status" value="1"/>
</dbReference>
<dbReference type="PANTHER" id="PTHR19316:SF35">
    <property type="entry name" value="NUCLEOTIDE EXCHANGE FACTOR SIL1"/>
    <property type="match status" value="1"/>
</dbReference>
<feature type="signal peptide" evidence="11">
    <location>
        <begin position="1"/>
        <end position="27"/>
    </location>
</feature>
<evidence type="ECO:0000256" key="8">
    <source>
        <dbReference type="ARBA" id="ARBA00023010"/>
    </source>
</evidence>
<evidence type="ECO:0000256" key="3">
    <source>
        <dbReference type="ARBA" id="ARBA00015352"/>
    </source>
</evidence>
<evidence type="ECO:0000256" key="7">
    <source>
        <dbReference type="ARBA" id="ARBA00022927"/>
    </source>
</evidence>
<evidence type="ECO:0000313" key="13">
    <source>
        <dbReference type="Proteomes" id="UP001381693"/>
    </source>
</evidence>
<feature type="region of interest" description="Disordered" evidence="10">
    <location>
        <begin position="123"/>
        <end position="147"/>
    </location>
</feature>
<comment type="similarity">
    <text evidence="2">Belongs to the SIL1 family.</text>
</comment>
<evidence type="ECO:0000256" key="5">
    <source>
        <dbReference type="ARBA" id="ARBA00022729"/>
    </source>
</evidence>
<keyword evidence="6" id="KW-0256">Endoplasmic reticulum</keyword>
<dbReference type="GO" id="GO:0005788">
    <property type="term" value="C:endoplasmic reticulum lumen"/>
    <property type="evidence" value="ECO:0007669"/>
    <property type="project" value="UniProtKB-SubCell"/>
</dbReference>
<keyword evidence="4" id="KW-0813">Transport</keyword>
<evidence type="ECO:0000256" key="2">
    <source>
        <dbReference type="ARBA" id="ARBA00010588"/>
    </source>
</evidence>
<feature type="compositionally biased region" description="Basic and acidic residues" evidence="10">
    <location>
        <begin position="134"/>
        <end position="147"/>
    </location>
</feature>
<protein>
    <recommendedName>
        <fullName evidence="3">Nucleotide exchange factor SIL1</fullName>
    </recommendedName>
</protein>
<comment type="caution">
    <text evidence="12">The sequence shown here is derived from an EMBL/GenBank/DDBJ whole genome shotgun (WGS) entry which is preliminary data.</text>
</comment>
<dbReference type="SUPFAM" id="SSF48371">
    <property type="entry name" value="ARM repeat"/>
    <property type="match status" value="1"/>
</dbReference>
<dbReference type="GO" id="GO:0015031">
    <property type="term" value="P:protein transport"/>
    <property type="evidence" value="ECO:0007669"/>
    <property type="project" value="UniProtKB-KW"/>
</dbReference>
<evidence type="ECO:0000256" key="6">
    <source>
        <dbReference type="ARBA" id="ARBA00022824"/>
    </source>
</evidence>
<evidence type="ECO:0000313" key="12">
    <source>
        <dbReference type="EMBL" id="KAK7074106.1"/>
    </source>
</evidence>